<keyword evidence="1 2" id="KW-0732">Signal</keyword>
<proteinExistence type="predicted"/>
<name>A0ABS2US13_9ACTN</name>
<dbReference type="Pfam" id="PF13517">
    <property type="entry name" value="FG-GAP_3"/>
    <property type="match status" value="2"/>
</dbReference>
<dbReference type="Gene3D" id="2.115.10.10">
    <property type="entry name" value="Tachylectin 2"/>
    <property type="match status" value="2"/>
</dbReference>
<comment type="caution">
    <text evidence="3">The sequence shown here is derived from an EMBL/GenBank/DDBJ whole genome shotgun (WGS) entry which is preliminary data.</text>
</comment>
<evidence type="ECO:0000256" key="2">
    <source>
        <dbReference type="SAM" id="SignalP"/>
    </source>
</evidence>
<gene>
    <name evidence="3" type="ORF">JE024_16430</name>
</gene>
<feature type="chain" id="PRO_5045716876" evidence="2">
    <location>
        <begin position="20"/>
        <end position="548"/>
    </location>
</feature>
<dbReference type="InterPro" id="IPR028994">
    <property type="entry name" value="Integrin_alpha_N"/>
</dbReference>
<dbReference type="EMBL" id="JAFEJA010000001">
    <property type="protein sequence ID" value="MBM9620297.1"/>
    <property type="molecule type" value="Genomic_DNA"/>
</dbReference>
<dbReference type="SUPFAM" id="SSF69318">
    <property type="entry name" value="Integrin alpha N-terminal domain"/>
    <property type="match status" value="2"/>
</dbReference>
<protein>
    <submittedName>
        <fullName evidence="3">VCBS repeat-containing protein</fullName>
    </submittedName>
</protein>
<organism evidence="3 4">
    <name type="scientific">Streptomyces zhihengii</name>
    <dbReference type="NCBI Taxonomy" id="1818004"/>
    <lineage>
        <taxon>Bacteria</taxon>
        <taxon>Bacillati</taxon>
        <taxon>Actinomycetota</taxon>
        <taxon>Actinomycetes</taxon>
        <taxon>Kitasatosporales</taxon>
        <taxon>Streptomycetaceae</taxon>
        <taxon>Streptomyces</taxon>
    </lineage>
</organism>
<dbReference type="RefSeq" id="WP_205374303.1">
    <property type="nucleotide sequence ID" value="NZ_JAFEJA010000001.1"/>
</dbReference>
<dbReference type="InterPro" id="IPR013517">
    <property type="entry name" value="FG-GAP"/>
</dbReference>
<dbReference type="Proteomes" id="UP000664109">
    <property type="component" value="Unassembled WGS sequence"/>
</dbReference>
<evidence type="ECO:0000313" key="3">
    <source>
        <dbReference type="EMBL" id="MBM9620297.1"/>
    </source>
</evidence>
<dbReference type="PANTHER" id="PTHR44103:SF1">
    <property type="entry name" value="PROPROTEIN CONVERTASE P"/>
    <property type="match status" value="1"/>
</dbReference>
<sequence length="548" mass="56971">MIRSRTSRLRAVVATSVVAGVVATALVGSQAAGPAAAAPAAPAAPRYDVDGDGVTDRIAQRADGTTTITLSADGTTRPFTVGTADGADKPKDIVPLGDIQGTSAPDLAVLWSNGNLAVYEASGTGGTTHAYPVGPSWQMFNKILSPGDVTGDGRPDLLGRTPAGTLNLYRSNGGSGLFGARAEVGGGWQAYDQLVGTGDLDGDRVGDILARTVSGDLYFYQGTGSATGAPFKARVKVGYGYQMFNQLVAADDLNADGRADLLARTPDGTLYRYLATGGGKFGARQAVGTGGQDVLLYAGAGGVPAYGKHELVTFDDANRIEKRRVLSNGTIAAPQLRGTNEKGYFQGTLSSALDERGEADLVEIGPGYAFADGLGWLGEGDEWNSYEFLVGPGDLTGDGKGDVVGRDFQGSLHLHKSDRLTYENWLDTRVRVGGGWQVYDQLVSGGDHSGDGRPDLIARTRDGELYLYPGTGSATKPFGTPVLIGGGWSTYTHLASPGDMTGDGRADLIGVNAAGDVYRYAATGLGGTRTFTAKAKVTSGWQKYAYIH</sequence>
<accession>A0ABS2US13</accession>
<dbReference type="PANTHER" id="PTHR44103">
    <property type="entry name" value="PROPROTEIN CONVERTASE P"/>
    <property type="match status" value="1"/>
</dbReference>
<evidence type="ECO:0000313" key="4">
    <source>
        <dbReference type="Proteomes" id="UP000664109"/>
    </source>
</evidence>
<reference evidence="3 4" key="1">
    <citation type="journal article" date="2016" name="Arch. Microbiol.">
        <title>Streptomyces zhihengii sp. nov., isolated from rhizospheric soil of Psammosilene tunicoides.</title>
        <authorList>
            <person name="Huang M.J."/>
            <person name="Fei J.J."/>
            <person name="Salam N."/>
            <person name="Kim C.J."/>
            <person name="Hozzein W.N."/>
            <person name="Xiao M."/>
            <person name="Huang H.Q."/>
            <person name="Li W.J."/>
        </authorList>
    </citation>
    <scope>NUCLEOTIDE SEQUENCE [LARGE SCALE GENOMIC DNA]</scope>
    <source>
        <strain evidence="3 4">YIM T102</strain>
    </source>
</reference>
<feature type="signal peptide" evidence="2">
    <location>
        <begin position="1"/>
        <end position="19"/>
    </location>
</feature>
<evidence type="ECO:0000256" key="1">
    <source>
        <dbReference type="ARBA" id="ARBA00022729"/>
    </source>
</evidence>
<keyword evidence="4" id="KW-1185">Reference proteome</keyword>